<evidence type="ECO:0000256" key="1">
    <source>
        <dbReference type="SAM" id="Coils"/>
    </source>
</evidence>
<feature type="compositionally biased region" description="Basic and acidic residues" evidence="2">
    <location>
        <begin position="1"/>
        <end position="15"/>
    </location>
</feature>
<keyword evidence="5" id="KW-1185">Reference proteome</keyword>
<reference evidence="4 5" key="1">
    <citation type="submission" date="2024-01" db="EMBL/GenBank/DDBJ databases">
        <title>novel species in genus Adlercreutzia.</title>
        <authorList>
            <person name="Liu X."/>
        </authorList>
    </citation>
    <scope>NUCLEOTIDE SEQUENCE [LARGE SCALE GENOMIC DNA]</scope>
    <source>
        <strain evidence="4 5">R7</strain>
    </source>
</reference>
<feature type="coiled-coil region" evidence="1">
    <location>
        <begin position="353"/>
        <end position="387"/>
    </location>
</feature>
<protein>
    <submittedName>
        <fullName evidence="4">Uncharacterized protein</fullName>
    </submittedName>
</protein>
<gene>
    <name evidence="4" type="ORF">VIN30_11175</name>
</gene>
<organism evidence="4 5">
    <name type="scientific">Adlercreutzia wanghongyangiae</name>
    <dbReference type="NCBI Taxonomy" id="3111451"/>
    <lineage>
        <taxon>Bacteria</taxon>
        <taxon>Bacillati</taxon>
        <taxon>Actinomycetota</taxon>
        <taxon>Coriobacteriia</taxon>
        <taxon>Eggerthellales</taxon>
        <taxon>Eggerthellaceae</taxon>
        <taxon>Adlercreutzia</taxon>
    </lineage>
</organism>
<dbReference type="Proteomes" id="UP001349994">
    <property type="component" value="Unassembled WGS sequence"/>
</dbReference>
<evidence type="ECO:0000256" key="3">
    <source>
        <dbReference type="SAM" id="Phobius"/>
    </source>
</evidence>
<evidence type="ECO:0000313" key="5">
    <source>
        <dbReference type="Proteomes" id="UP001349994"/>
    </source>
</evidence>
<accession>A0ABU6IKS4</accession>
<dbReference type="SUPFAM" id="SSF56954">
    <property type="entry name" value="Outer membrane efflux proteins (OEP)"/>
    <property type="match status" value="1"/>
</dbReference>
<dbReference type="RefSeq" id="WP_326425552.1">
    <property type="nucleotide sequence ID" value="NZ_JAYMFF010000029.1"/>
</dbReference>
<keyword evidence="3" id="KW-0812">Transmembrane</keyword>
<dbReference type="EMBL" id="JAYMFF010000029">
    <property type="protein sequence ID" value="MEC4177010.1"/>
    <property type="molecule type" value="Genomic_DNA"/>
</dbReference>
<proteinExistence type="predicted"/>
<keyword evidence="1" id="KW-0175">Coiled coil</keyword>
<feature type="transmembrane region" description="Helical" evidence="3">
    <location>
        <begin position="393"/>
        <end position="413"/>
    </location>
</feature>
<comment type="caution">
    <text evidence="4">The sequence shown here is derived from an EMBL/GenBank/DDBJ whole genome shotgun (WGS) entry which is preliminary data.</text>
</comment>
<evidence type="ECO:0000313" key="4">
    <source>
        <dbReference type="EMBL" id="MEC4177010.1"/>
    </source>
</evidence>
<keyword evidence="3" id="KW-0472">Membrane</keyword>
<feature type="region of interest" description="Disordered" evidence="2">
    <location>
        <begin position="1"/>
        <end position="60"/>
    </location>
</feature>
<keyword evidence="3" id="KW-1133">Transmembrane helix</keyword>
<sequence length="416" mass="46158">MSKEAKIETEEKQVEGESTQGEKVQDVAAATPSETAPEGNAGDGQGTSDKFKQGMAGAKSNISSIKAHKEKRAELEQANAELVSMQSHHDELTADHGRRTDVETNFDAIVAEQTGVLNESNKNIAECVEYIQTLNDKLEPHEAELRAMNARFEADREPFERKVRQAQMEVDNANMQLSSTIDRLKAAQEMQKTFEKNLEQAQRNIKALRSQMLDLDQQAQRMRNSENGLDETTYMTAVNDLNSRIQTENMNESSARTQLGNQMNAVMQAQGDVNREEGNVRLAESKRDGEQSELNRVIEQQQAERAPLLAIIEPLRNELSEWIEAKSQNESVAEKAQSILDDANDIHAHPEIIEDLACQIAEMKKKLEDQQALIGRLEAEEADLANSAKKGKMVIGGVVAAIVVIIAIIVLIATML</sequence>
<feature type="coiled-coil region" evidence="1">
    <location>
        <begin position="65"/>
        <end position="95"/>
    </location>
</feature>
<name>A0ABU6IKS4_9ACTN</name>
<evidence type="ECO:0000256" key="2">
    <source>
        <dbReference type="SAM" id="MobiDB-lite"/>
    </source>
</evidence>
<feature type="coiled-coil region" evidence="1">
    <location>
        <begin position="131"/>
        <end position="225"/>
    </location>
</feature>